<evidence type="ECO:0008006" key="4">
    <source>
        <dbReference type="Google" id="ProtNLM"/>
    </source>
</evidence>
<feature type="chain" id="PRO_5016452425" description="Secreted protein" evidence="1">
    <location>
        <begin position="24"/>
        <end position="170"/>
    </location>
</feature>
<dbReference type="OrthoDB" id="5149662at2"/>
<evidence type="ECO:0000313" key="2">
    <source>
        <dbReference type="EMBL" id="PXX09173.1"/>
    </source>
</evidence>
<reference evidence="2 3" key="2">
    <citation type="submission" date="2018-06" db="EMBL/GenBank/DDBJ databases">
        <title>Sequencing of bacterial isolates from soil warming experiment in Harvard Forest, Massachusetts, USA.</title>
        <authorList>
            <person name="Deangelis K.PhD."/>
        </authorList>
    </citation>
    <scope>NUCLEOTIDE SEQUENCE [LARGE SCALE GENOMIC DNA]</scope>
    <source>
        <strain evidence="2 3">GAS496</strain>
    </source>
</reference>
<comment type="caution">
    <text evidence="2">The sequence shown here is derived from an EMBL/GenBank/DDBJ whole genome shotgun (WGS) entry which is preliminary data.</text>
</comment>
<evidence type="ECO:0000313" key="3">
    <source>
        <dbReference type="Proteomes" id="UP000247781"/>
    </source>
</evidence>
<organism evidence="2 3">
    <name type="scientific">Mycolicibacterium moriokaense</name>
    <dbReference type="NCBI Taxonomy" id="39691"/>
    <lineage>
        <taxon>Bacteria</taxon>
        <taxon>Bacillati</taxon>
        <taxon>Actinomycetota</taxon>
        <taxon>Actinomycetes</taxon>
        <taxon>Mycobacteriales</taxon>
        <taxon>Mycobacteriaceae</taxon>
        <taxon>Mycolicibacterium</taxon>
    </lineage>
</organism>
<name>A0A318HHW0_9MYCO</name>
<dbReference type="AlphaFoldDB" id="A0A318HHW0"/>
<reference evidence="3" key="1">
    <citation type="submission" date="2018-05" db="EMBL/GenBank/DDBJ databases">
        <authorList>
            <person name="Deangelis K."/>
            <person name="Huntemann M."/>
            <person name="Clum A."/>
            <person name="Pillay M."/>
            <person name="Palaniappan K."/>
            <person name="Varghese N."/>
            <person name="Mikhailova N."/>
            <person name="Stamatis D."/>
            <person name="Reddy T."/>
            <person name="Daum C."/>
            <person name="Shapiro N."/>
            <person name="Ivanova N."/>
            <person name="Kyrpides N."/>
            <person name="Woyke T."/>
        </authorList>
    </citation>
    <scope>NUCLEOTIDE SEQUENCE [LARGE SCALE GENOMIC DNA]</scope>
    <source>
        <strain evidence="3">GAS496</strain>
    </source>
</reference>
<feature type="signal peptide" evidence="1">
    <location>
        <begin position="1"/>
        <end position="23"/>
    </location>
</feature>
<accession>A0A318HHW0</accession>
<sequence>MIRALVLAACTVALFGGPAIASADPVERGDAVFAIGKCYDASQPPVQRPRSFAYNCDTTGVMDGMTWTSWGVDGAQGTGMDSAVECKPSCAEGTRLFNPIVVHAWNASAPTSPACPPGVQYYADMTIAYPEAVPPWIKPGTTWTPGTDFVTVDGMPAVHYSGLTPTCTPL</sequence>
<keyword evidence="1" id="KW-0732">Signal</keyword>
<protein>
    <recommendedName>
        <fullName evidence="4">Secreted protein</fullName>
    </recommendedName>
</protein>
<dbReference type="Proteomes" id="UP000247781">
    <property type="component" value="Unassembled WGS sequence"/>
</dbReference>
<dbReference type="EMBL" id="QJJU01000006">
    <property type="protein sequence ID" value="PXX09173.1"/>
    <property type="molecule type" value="Genomic_DNA"/>
</dbReference>
<keyword evidence="3" id="KW-1185">Reference proteome</keyword>
<evidence type="ECO:0000256" key="1">
    <source>
        <dbReference type="SAM" id="SignalP"/>
    </source>
</evidence>
<gene>
    <name evidence="2" type="ORF">C8E89_10699</name>
</gene>
<dbReference type="RefSeq" id="WP_110316178.1">
    <property type="nucleotide sequence ID" value="NZ_QJJU01000006.1"/>
</dbReference>
<proteinExistence type="predicted"/>